<accession>A0A561SNW8</accession>
<protein>
    <submittedName>
        <fullName evidence="8">Putative MFS family arabinose efflux permease</fullName>
    </submittedName>
</protein>
<dbReference type="InterPro" id="IPR036259">
    <property type="entry name" value="MFS_trans_sf"/>
</dbReference>
<sequence length="408" mass="38870">MLPLRIASLLGGLAQSLGGAAAALLARDLGGSDAVAGLPQAVLVVGSAVAALGMSALSRRYGRPRALAAGLAVATGGSVVVVFAGDLLGLLAGTLLLGAGTAAVMLGRYAAADSAPEGARARAMATVLVATTVGAVAGPNLLVPADALGRALGLPGLGGAYVVAALCFAIAAGLLLRLPARPPAVEPDPRGAVPGGTAVRGLAVLALANLVMVGVMTMAPVHLHHLGAGLGAIGLVVSLHVAGMFAPAPLSGRLTDRWGAVPTTALAGAMLVVSALLAAVGAGAPLVLGVALVLLGVGWNLGLVAGSTLLTAGVPAAERPRREGWGEVAMGVAAGGGGAASGAVMSGGGYGLLASAGAAVAALVVAAAWQARVSGCRNAARPAPAPSPPRPRGPSAAPWSPARRGAGG</sequence>
<dbReference type="InterPro" id="IPR020846">
    <property type="entry name" value="MFS_dom"/>
</dbReference>
<dbReference type="AlphaFoldDB" id="A0A561SNW8"/>
<dbReference type="SUPFAM" id="SSF103473">
    <property type="entry name" value="MFS general substrate transporter"/>
    <property type="match status" value="1"/>
</dbReference>
<evidence type="ECO:0000313" key="8">
    <source>
        <dbReference type="EMBL" id="TWF76558.1"/>
    </source>
</evidence>
<dbReference type="InterPro" id="IPR011701">
    <property type="entry name" value="MFS"/>
</dbReference>
<reference evidence="8 9" key="1">
    <citation type="submission" date="2019-06" db="EMBL/GenBank/DDBJ databases">
        <title>Sequencing the genomes of 1000 actinobacteria strains.</title>
        <authorList>
            <person name="Klenk H.-P."/>
        </authorList>
    </citation>
    <scope>NUCLEOTIDE SEQUENCE [LARGE SCALE GENOMIC DNA]</scope>
    <source>
        <strain evidence="8 9">DSM 45671</strain>
    </source>
</reference>
<keyword evidence="9" id="KW-1185">Reference proteome</keyword>
<feature type="transmembrane region" description="Helical" evidence="6">
    <location>
        <begin position="225"/>
        <end position="246"/>
    </location>
</feature>
<dbReference type="GO" id="GO:0022857">
    <property type="term" value="F:transmembrane transporter activity"/>
    <property type="evidence" value="ECO:0007669"/>
    <property type="project" value="InterPro"/>
</dbReference>
<keyword evidence="4 6" id="KW-0472">Membrane</keyword>
<keyword evidence="2 6" id="KW-0812">Transmembrane</keyword>
<feature type="transmembrane region" description="Helical" evidence="6">
    <location>
        <begin position="258"/>
        <end position="280"/>
    </location>
</feature>
<dbReference type="Gene3D" id="1.20.1250.20">
    <property type="entry name" value="MFS general substrate transporter like domains"/>
    <property type="match status" value="1"/>
</dbReference>
<feature type="transmembrane region" description="Helical" evidence="6">
    <location>
        <begin position="90"/>
        <end position="111"/>
    </location>
</feature>
<evidence type="ECO:0000256" key="6">
    <source>
        <dbReference type="SAM" id="Phobius"/>
    </source>
</evidence>
<feature type="region of interest" description="Disordered" evidence="5">
    <location>
        <begin position="377"/>
        <end position="408"/>
    </location>
</feature>
<feature type="transmembrane region" description="Helical" evidence="6">
    <location>
        <begin position="350"/>
        <end position="369"/>
    </location>
</feature>
<feature type="transmembrane region" description="Helical" evidence="6">
    <location>
        <begin position="197"/>
        <end position="219"/>
    </location>
</feature>
<evidence type="ECO:0000256" key="4">
    <source>
        <dbReference type="ARBA" id="ARBA00023136"/>
    </source>
</evidence>
<dbReference type="RefSeq" id="WP_147255848.1">
    <property type="nucleotide sequence ID" value="NZ_VIWU01000001.1"/>
</dbReference>
<dbReference type="GO" id="GO:0005886">
    <property type="term" value="C:plasma membrane"/>
    <property type="evidence" value="ECO:0007669"/>
    <property type="project" value="UniProtKB-SubCell"/>
</dbReference>
<gene>
    <name evidence="8" type="ORF">FHX44_112450</name>
</gene>
<organism evidence="8 9">
    <name type="scientific">Pseudonocardia hierapolitana</name>
    <dbReference type="NCBI Taxonomy" id="1128676"/>
    <lineage>
        <taxon>Bacteria</taxon>
        <taxon>Bacillati</taxon>
        <taxon>Actinomycetota</taxon>
        <taxon>Actinomycetes</taxon>
        <taxon>Pseudonocardiales</taxon>
        <taxon>Pseudonocardiaceae</taxon>
        <taxon>Pseudonocardia</taxon>
    </lineage>
</organism>
<dbReference type="Pfam" id="PF07690">
    <property type="entry name" value="MFS_1"/>
    <property type="match status" value="1"/>
</dbReference>
<dbReference type="PANTHER" id="PTHR23534">
    <property type="entry name" value="MFS PERMEASE"/>
    <property type="match status" value="1"/>
</dbReference>
<name>A0A561SNW8_9PSEU</name>
<feature type="compositionally biased region" description="Pro residues" evidence="5">
    <location>
        <begin position="383"/>
        <end position="392"/>
    </location>
</feature>
<evidence type="ECO:0000256" key="5">
    <source>
        <dbReference type="SAM" id="MobiDB-lite"/>
    </source>
</evidence>
<dbReference type="PANTHER" id="PTHR23534:SF1">
    <property type="entry name" value="MAJOR FACILITATOR SUPERFAMILY PROTEIN"/>
    <property type="match status" value="1"/>
</dbReference>
<feature type="transmembrane region" description="Helical" evidence="6">
    <location>
        <begin position="154"/>
        <end position="176"/>
    </location>
</feature>
<comment type="subcellular location">
    <subcellularLocation>
        <location evidence="1">Cell membrane</location>
        <topology evidence="1">Multi-pass membrane protein</topology>
    </subcellularLocation>
</comment>
<keyword evidence="3 6" id="KW-1133">Transmembrane helix</keyword>
<comment type="caution">
    <text evidence="8">The sequence shown here is derived from an EMBL/GenBank/DDBJ whole genome shotgun (WGS) entry which is preliminary data.</text>
</comment>
<feature type="transmembrane region" description="Helical" evidence="6">
    <location>
        <begin position="38"/>
        <end position="57"/>
    </location>
</feature>
<dbReference type="EMBL" id="VIWU01000001">
    <property type="protein sequence ID" value="TWF76558.1"/>
    <property type="molecule type" value="Genomic_DNA"/>
</dbReference>
<dbReference type="Proteomes" id="UP000321261">
    <property type="component" value="Unassembled WGS sequence"/>
</dbReference>
<evidence type="ECO:0000256" key="3">
    <source>
        <dbReference type="ARBA" id="ARBA00022989"/>
    </source>
</evidence>
<evidence type="ECO:0000259" key="7">
    <source>
        <dbReference type="PROSITE" id="PS50850"/>
    </source>
</evidence>
<feature type="transmembrane region" description="Helical" evidence="6">
    <location>
        <begin position="123"/>
        <end position="142"/>
    </location>
</feature>
<dbReference type="PROSITE" id="PS50850">
    <property type="entry name" value="MFS"/>
    <property type="match status" value="1"/>
</dbReference>
<proteinExistence type="predicted"/>
<evidence type="ECO:0000256" key="1">
    <source>
        <dbReference type="ARBA" id="ARBA00004651"/>
    </source>
</evidence>
<evidence type="ECO:0000313" key="9">
    <source>
        <dbReference type="Proteomes" id="UP000321261"/>
    </source>
</evidence>
<feature type="compositionally biased region" description="Low complexity" evidence="5">
    <location>
        <begin position="393"/>
        <end position="408"/>
    </location>
</feature>
<feature type="transmembrane region" description="Helical" evidence="6">
    <location>
        <begin position="286"/>
        <end position="312"/>
    </location>
</feature>
<feature type="domain" description="Major facilitator superfamily (MFS) profile" evidence="7">
    <location>
        <begin position="1"/>
        <end position="374"/>
    </location>
</feature>
<evidence type="ECO:0000256" key="2">
    <source>
        <dbReference type="ARBA" id="ARBA00022692"/>
    </source>
</evidence>